<feature type="transmembrane region" description="Helical" evidence="7">
    <location>
        <begin position="417"/>
        <end position="443"/>
    </location>
</feature>
<dbReference type="CDD" id="cd17321">
    <property type="entry name" value="MFS_MMR_MDR_like"/>
    <property type="match status" value="1"/>
</dbReference>
<keyword evidence="4 7" id="KW-0472">Membrane</keyword>
<dbReference type="EMBL" id="JAERRI010000009">
    <property type="protein sequence ID" value="MBL1091377.1"/>
    <property type="molecule type" value="Genomic_DNA"/>
</dbReference>
<dbReference type="SUPFAM" id="SSF103473">
    <property type="entry name" value="MFS general substrate transporter"/>
    <property type="match status" value="1"/>
</dbReference>
<feature type="transmembrane region" description="Helical" evidence="7">
    <location>
        <begin position="155"/>
        <end position="176"/>
    </location>
</feature>
<protein>
    <submittedName>
        <fullName evidence="9">MFS transporter</fullName>
    </submittedName>
</protein>
<feature type="transmembrane region" description="Helical" evidence="7">
    <location>
        <begin position="260"/>
        <end position="277"/>
    </location>
</feature>
<keyword evidence="5" id="KW-0046">Antibiotic resistance</keyword>
<feature type="transmembrane region" description="Helical" evidence="7">
    <location>
        <begin position="298"/>
        <end position="320"/>
    </location>
</feature>
<dbReference type="InterPro" id="IPR020846">
    <property type="entry name" value="MFS_dom"/>
</dbReference>
<keyword evidence="10" id="KW-1185">Reference proteome</keyword>
<gene>
    <name evidence="9" type="ORF">JK360_18545</name>
</gene>
<keyword evidence="3 7" id="KW-1133">Transmembrane helix</keyword>
<organism evidence="9 10">
    <name type="scientific">Streptomyces siderophoricus</name>
    <dbReference type="NCBI Taxonomy" id="2802281"/>
    <lineage>
        <taxon>Bacteria</taxon>
        <taxon>Bacillati</taxon>
        <taxon>Actinomycetota</taxon>
        <taxon>Actinomycetes</taxon>
        <taxon>Kitasatosporales</taxon>
        <taxon>Streptomycetaceae</taxon>
        <taxon>Streptomyces</taxon>
    </lineage>
</organism>
<proteinExistence type="predicted"/>
<feature type="transmembrane region" description="Helical" evidence="7">
    <location>
        <begin position="332"/>
        <end position="351"/>
    </location>
</feature>
<dbReference type="PANTHER" id="PTHR42718">
    <property type="entry name" value="MAJOR FACILITATOR SUPERFAMILY MULTIDRUG TRANSPORTER MFSC"/>
    <property type="match status" value="1"/>
</dbReference>
<feature type="region of interest" description="Disordered" evidence="6">
    <location>
        <begin position="536"/>
        <end position="577"/>
    </location>
</feature>
<comment type="caution">
    <text evidence="9">The sequence shown here is derived from an EMBL/GenBank/DDBJ whole genome shotgun (WGS) entry which is preliminary data.</text>
</comment>
<feature type="transmembrane region" description="Helical" evidence="7">
    <location>
        <begin position="230"/>
        <end position="248"/>
    </location>
</feature>
<feature type="transmembrane region" description="Helical" evidence="7">
    <location>
        <begin position="363"/>
        <end position="385"/>
    </location>
</feature>
<evidence type="ECO:0000256" key="2">
    <source>
        <dbReference type="ARBA" id="ARBA00022692"/>
    </source>
</evidence>
<dbReference type="InterPro" id="IPR011701">
    <property type="entry name" value="MFS"/>
</dbReference>
<feature type="transmembrane region" description="Helical" evidence="7">
    <location>
        <begin position="509"/>
        <end position="528"/>
    </location>
</feature>
<reference evidence="9 10" key="1">
    <citation type="submission" date="2021-01" db="EMBL/GenBank/DDBJ databases">
        <title>WGS of actinomycetes isolated from Thailand.</title>
        <authorList>
            <person name="Thawai C."/>
        </authorList>
    </citation>
    <scope>NUCLEOTIDE SEQUENCE [LARGE SCALE GENOMIC DNA]</scope>
    <source>
        <strain evidence="9 10">CH9-7</strain>
    </source>
</reference>
<dbReference type="PROSITE" id="PS50850">
    <property type="entry name" value="MFS"/>
    <property type="match status" value="1"/>
</dbReference>
<feature type="transmembrane region" description="Helical" evidence="7">
    <location>
        <begin position="464"/>
        <end position="484"/>
    </location>
</feature>
<comment type="subcellular location">
    <subcellularLocation>
        <location evidence="1">Cell membrane</location>
        <topology evidence="1">Multi-pass membrane protein</topology>
    </subcellularLocation>
</comment>
<feature type="transmembrane region" description="Helical" evidence="7">
    <location>
        <begin position="72"/>
        <end position="91"/>
    </location>
</feature>
<feature type="transmembrane region" description="Helical" evidence="7">
    <location>
        <begin position="182"/>
        <end position="201"/>
    </location>
</feature>
<dbReference type="Gene3D" id="1.20.1250.20">
    <property type="entry name" value="MFS general substrate transporter like domains"/>
    <property type="match status" value="1"/>
</dbReference>
<evidence type="ECO:0000256" key="1">
    <source>
        <dbReference type="ARBA" id="ARBA00004651"/>
    </source>
</evidence>
<dbReference type="Proteomes" id="UP000629371">
    <property type="component" value="Unassembled WGS sequence"/>
</dbReference>
<evidence type="ECO:0000256" key="3">
    <source>
        <dbReference type="ARBA" id="ARBA00022989"/>
    </source>
</evidence>
<evidence type="ECO:0000256" key="6">
    <source>
        <dbReference type="SAM" id="MobiDB-lite"/>
    </source>
</evidence>
<feature type="transmembrane region" description="Helical" evidence="7">
    <location>
        <begin position="96"/>
        <end position="115"/>
    </location>
</feature>
<feature type="region of interest" description="Disordered" evidence="6">
    <location>
        <begin position="1"/>
        <end position="21"/>
    </location>
</feature>
<dbReference type="RefSeq" id="WP_201805792.1">
    <property type="nucleotide sequence ID" value="NZ_JAERRI010000009.1"/>
</dbReference>
<dbReference type="InterPro" id="IPR036259">
    <property type="entry name" value="MFS_trans_sf"/>
</dbReference>
<feature type="transmembrane region" description="Helical" evidence="7">
    <location>
        <begin position="121"/>
        <end position="143"/>
    </location>
</feature>
<sequence>MHGHGAPHGTGGGVAPEGAAGSGRRGKWWPLAAITLGNFLLLVDVTIVSTALPRIADGLGASFSSLQWVMDIYALALAALLMVAGSAADLFGRRRLYVAGLALFALASLACGLAPGPGVLIAARAVQGVGAAAMFATNTPLLMASYQGRDRGVAFGVWGGTSGAAAAIGPILGGLLTEYVDWRAIFLVNLPLTAVAAMITLRRVPESYGDLPRPRTDPAGATRTIARIDWPGAASFTMCAGALTYGLIRGGERGWSEAGTRGSLVVAFLALAAFLVIERRVRRPLLDLGLMRRPSFATLLAAALLLQAAAFPYLMFVGLWVQNVLGLSPVQAGLAGTPMAVMSLLVGALGGRHLQRMRPQLPVGIGLLLTGAGALLHWALLGAAYGSGTGLGSGSGSGSGFASSFGSGSDFGFASGWAVLVPGLVVSGVGIGMAMPVLVSAALGAAPPWRAGMASGAVNTFRQLGYALGIAVLGTVFSDALHGVRGSAAHPAVSRQAVNAAYVSGLRDIAVISGLVAVAAGLLVLAVVRQRRAVDGAGGSGPGGKDEGEDEGADRGADGGADAAHVRGATVTAPADR</sequence>
<evidence type="ECO:0000256" key="4">
    <source>
        <dbReference type="ARBA" id="ARBA00023136"/>
    </source>
</evidence>
<dbReference type="Gene3D" id="1.20.1720.10">
    <property type="entry name" value="Multidrug resistance protein D"/>
    <property type="match status" value="1"/>
</dbReference>
<evidence type="ECO:0000256" key="5">
    <source>
        <dbReference type="ARBA" id="ARBA00023251"/>
    </source>
</evidence>
<feature type="domain" description="Major facilitator superfamily (MFS) profile" evidence="8">
    <location>
        <begin position="30"/>
        <end position="532"/>
    </location>
</feature>
<evidence type="ECO:0000313" key="10">
    <source>
        <dbReference type="Proteomes" id="UP000629371"/>
    </source>
</evidence>
<evidence type="ECO:0000259" key="8">
    <source>
        <dbReference type="PROSITE" id="PS50850"/>
    </source>
</evidence>
<feature type="transmembrane region" description="Helical" evidence="7">
    <location>
        <begin position="31"/>
        <end position="52"/>
    </location>
</feature>
<dbReference type="Pfam" id="PF07690">
    <property type="entry name" value="MFS_1"/>
    <property type="match status" value="1"/>
</dbReference>
<keyword evidence="2 7" id="KW-0812">Transmembrane</keyword>
<name>A0ABS1MUC0_9ACTN</name>
<dbReference type="PRINTS" id="PR01036">
    <property type="entry name" value="TCRTETB"/>
</dbReference>
<accession>A0ABS1MUC0</accession>
<dbReference type="PANTHER" id="PTHR42718:SF49">
    <property type="entry name" value="EXPORT PROTEIN"/>
    <property type="match status" value="1"/>
</dbReference>
<evidence type="ECO:0000313" key="9">
    <source>
        <dbReference type="EMBL" id="MBL1091377.1"/>
    </source>
</evidence>
<evidence type="ECO:0000256" key="7">
    <source>
        <dbReference type="SAM" id="Phobius"/>
    </source>
</evidence>